<dbReference type="Proteomes" id="UP001210720">
    <property type="component" value="Unassembled WGS sequence"/>
</dbReference>
<name>A0ABT4XY47_9RHOB</name>
<gene>
    <name evidence="1" type="ORF">PFY00_18630</name>
</gene>
<comment type="caution">
    <text evidence="1">The sequence shown here is derived from an EMBL/GenBank/DDBJ whole genome shotgun (WGS) entry which is preliminary data.</text>
</comment>
<protein>
    <submittedName>
        <fullName evidence="1">Uncharacterized protein</fullName>
    </submittedName>
</protein>
<keyword evidence="2" id="KW-1185">Reference proteome</keyword>
<dbReference type="EMBL" id="JAQIOY010000012">
    <property type="protein sequence ID" value="MDA7426755.1"/>
    <property type="molecule type" value="Genomic_DNA"/>
</dbReference>
<evidence type="ECO:0000313" key="1">
    <source>
        <dbReference type="EMBL" id="MDA7426755.1"/>
    </source>
</evidence>
<accession>A0ABT4XY47</accession>
<organism evidence="1 2">
    <name type="scientific">Thalassococcus lentus</name>
    <dbReference type="NCBI Taxonomy" id="1210524"/>
    <lineage>
        <taxon>Bacteria</taxon>
        <taxon>Pseudomonadati</taxon>
        <taxon>Pseudomonadota</taxon>
        <taxon>Alphaproteobacteria</taxon>
        <taxon>Rhodobacterales</taxon>
        <taxon>Roseobacteraceae</taxon>
        <taxon>Thalassococcus</taxon>
    </lineage>
</organism>
<dbReference type="RefSeq" id="WP_271434110.1">
    <property type="nucleotide sequence ID" value="NZ_JAQIOY010000012.1"/>
</dbReference>
<sequence>MAPISPDEYAQMERLMAALLPHCDPAEEAALLALHNKLETIYDAQSDLNASRSRLMTLQSQTAR</sequence>
<evidence type="ECO:0000313" key="2">
    <source>
        <dbReference type="Proteomes" id="UP001210720"/>
    </source>
</evidence>
<reference evidence="1 2" key="1">
    <citation type="submission" date="2023-01" db="EMBL/GenBank/DDBJ databases">
        <title>Thalassococcus onchidii sp. nov., isolated from a marine invertebrate from the South China Sea.</title>
        <authorList>
            <person name="Xu S."/>
            <person name="Liu Z."/>
            <person name="Xu Y."/>
        </authorList>
    </citation>
    <scope>NUCLEOTIDE SEQUENCE [LARGE SCALE GENOMIC DNA]</scope>
    <source>
        <strain evidence="1 2">KCTC 32084</strain>
    </source>
</reference>
<proteinExistence type="predicted"/>